<evidence type="ECO:0000256" key="4">
    <source>
        <dbReference type="ARBA" id="ARBA00011738"/>
    </source>
</evidence>
<evidence type="ECO:0000256" key="3">
    <source>
        <dbReference type="ARBA" id="ARBA00004496"/>
    </source>
</evidence>
<evidence type="ECO:0000313" key="13">
    <source>
        <dbReference type="Proteomes" id="UP000695007"/>
    </source>
</evidence>
<comment type="subunit">
    <text evidence="4">Homodimer.</text>
</comment>
<dbReference type="PANTHER" id="PTHR28572">
    <property type="entry name" value="COILED-COIL DOMAIN-CONTAINING PROTEIN 103"/>
    <property type="match status" value="1"/>
</dbReference>
<keyword evidence="7" id="KW-0282">Flagellum</keyword>
<keyword evidence="5" id="KW-0963">Cytoplasm</keyword>
<dbReference type="KEGG" id="csol:105364000"/>
<keyword evidence="13" id="KW-1185">Reference proteome</keyword>
<proteinExistence type="inferred from homology"/>
<dbReference type="AlphaFoldDB" id="A0AAJ6YL91"/>
<evidence type="ECO:0000259" key="12">
    <source>
        <dbReference type="Pfam" id="PF15867"/>
    </source>
</evidence>
<dbReference type="PANTHER" id="PTHR28572:SF1">
    <property type="entry name" value="COILED-COIL DOMAIN-CONTAINING PROTEIN 103"/>
    <property type="match status" value="1"/>
</dbReference>
<keyword evidence="9" id="KW-0966">Cell projection</keyword>
<accession>A0AAJ6YL91</accession>
<evidence type="ECO:0000313" key="14">
    <source>
        <dbReference type="RefSeq" id="XP_011500133.1"/>
    </source>
</evidence>
<dbReference type="GO" id="GO:0005576">
    <property type="term" value="C:extracellular region"/>
    <property type="evidence" value="ECO:0007669"/>
    <property type="project" value="GOC"/>
</dbReference>
<name>A0AAJ6YL91_9HYME</name>
<dbReference type="GO" id="GO:0031514">
    <property type="term" value="C:motile cilium"/>
    <property type="evidence" value="ECO:0007669"/>
    <property type="project" value="UniProtKB-SubCell"/>
</dbReference>
<dbReference type="GeneID" id="105364000"/>
<feature type="domain" description="Dynein attachment factor N-terminal" evidence="12">
    <location>
        <begin position="8"/>
        <end position="74"/>
    </location>
</feature>
<dbReference type="GO" id="GO:0007368">
    <property type="term" value="P:determination of left/right symmetry"/>
    <property type="evidence" value="ECO:0007669"/>
    <property type="project" value="TreeGrafter"/>
</dbReference>
<evidence type="ECO:0000256" key="1">
    <source>
        <dbReference type="ARBA" id="ARBA00004048"/>
    </source>
</evidence>
<dbReference type="RefSeq" id="XP_011500133.1">
    <property type="nucleotide sequence ID" value="XM_011501831.1"/>
</dbReference>
<sequence length="236" mass="27809">MSSLKKPIDYKMLENELDEALKADELYKLQNDAKLRAIEQRVPTYDHFYNMVQAAHLRPLERSEMKKKAEVSWNHCFNKNEEALLQAHNTSNILNSKSSNDSLIKKPQTNAEFLRIWNNLSDCKLKFEYLIEFREYLLKKFFHVEVPTEFLQEFFHVTIEICATDNVADVIELLQIFSKCNRLSLSLAMMTEKSLIKLLFERILVLMRDDTAIDSIKELEQIYLISLEKHSLNNKT</sequence>
<dbReference type="GO" id="GO:0003351">
    <property type="term" value="P:epithelial cilium movement involved in extracellular fluid movement"/>
    <property type="evidence" value="ECO:0007669"/>
    <property type="project" value="TreeGrafter"/>
</dbReference>
<gene>
    <name evidence="14" type="primary">LOC105364000</name>
</gene>
<protein>
    <submittedName>
        <fullName evidence="14">Coiled-coil domain-containing protein 103</fullName>
    </submittedName>
</protein>
<organism evidence="13 14">
    <name type="scientific">Ceratosolen solmsi marchali</name>
    <dbReference type="NCBI Taxonomy" id="326594"/>
    <lineage>
        <taxon>Eukaryota</taxon>
        <taxon>Metazoa</taxon>
        <taxon>Ecdysozoa</taxon>
        <taxon>Arthropoda</taxon>
        <taxon>Hexapoda</taxon>
        <taxon>Insecta</taxon>
        <taxon>Pterygota</taxon>
        <taxon>Neoptera</taxon>
        <taxon>Endopterygota</taxon>
        <taxon>Hymenoptera</taxon>
        <taxon>Apocrita</taxon>
        <taxon>Proctotrupomorpha</taxon>
        <taxon>Chalcidoidea</taxon>
        <taxon>Agaonidae</taxon>
        <taxon>Agaoninae</taxon>
        <taxon>Ceratosolen</taxon>
    </lineage>
</organism>
<comment type="subcellular location">
    <subcellularLocation>
        <location evidence="2">Cell projection</location>
        <location evidence="2">Cilium</location>
        <location evidence="2">Flagellum</location>
    </subcellularLocation>
    <subcellularLocation>
        <location evidence="3">Cytoplasm</location>
    </subcellularLocation>
</comment>
<dbReference type="InterPro" id="IPR031733">
    <property type="entry name" value="Dynein_attach_N"/>
</dbReference>
<evidence type="ECO:0000256" key="5">
    <source>
        <dbReference type="ARBA" id="ARBA00022490"/>
    </source>
</evidence>
<comment type="similarity">
    <text evidence="10">Belongs to the DNAAF19/PR46b family.</text>
</comment>
<keyword evidence="8" id="KW-0969">Cilium</keyword>
<evidence type="ECO:0000256" key="8">
    <source>
        <dbReference type="ARBA" id="ARBA00023069"/>
    </source>
</evidence>
<dbReference type="GO" id="GO:0036159">
    <property type="term" value="P:inner dynein arm assembly"/>
    <property type="evidence" value="ECO:0007669"/>
    <property type="project" value="TreeGrafter"/>
</dbReference>
<dbReference type="GO" id="GO:0036157">
    <property type="term" value="C:outer dynein arm"/>
    <property type="evidence" value="ECO:0007669"/>
    <property type="project" value="InterPro"/>
</dbReference>
<dbReference type="Proteomes" id="UP000695007">
    <property type="component" value="Unplaced"/>
</dbReference>
<evidence type="ECO:0000256" key="10">
    <source>
        <dbReference type="ARBA" id="ARBA00049986"/>
    </source>
</evidence>
<dbReference type="Pfam" id="PF13877">
    <property type="entry name" value="RPAP3_C"/>
    <property type="match status" value="1"/>
</dbReference>
<feature type="domain" description="RNA-polymerase II-associated protein 3-like C-terminal" evidence="11">
    <location>
        <begin position="106"/>
        <end position="193"/>
    </location>
</feature>
<dbReference type="Pfam" id="PF15867">
    <property type="entry name" value="Dynein_attach_N"/>
    <property type="match status" value="1"/>
</dbReference>
<dbReference type="InterPro" id="IPR025986">
    <property type="entry name" value="RPAP3-like_C"/>
</dbReference>
<evidence type="ECO:0000256" key="7">
    <source>
        <dbReference type="ARBA" id="ARBA00022846"/>
    </source>
</evidence>
<dbReference type="InterPro" id="IPR042422">
    <property type="entry name" value="CC103"/>
</dbReference>
<evidence type="ECO:0000256" key="2">
    <source>
        <dbReference type="ARBA" id="ARBA00004230"/>
    </source>
</evidence>
<keyword evidence="6" id="KW-0970">Cilium biogenesis/degradation</keyword>
<comment type="function">
    <text evidence="1">Dynein-attachment factor required for cilia motility.</text>
</comment>
<reference evidence="14" key="1">
    <citation type="submission" date="2025-08" db="UniProtKB">
        <authorList>
            <consortium name="RefSeq"/>
        </authorList>
    </citation>
    <scope>IDENTIFICATION</scope>
</reference>
<evidence type="ECO:0000256" key="6">
    <source>
        <dbReference type="ARBA" id="ARBA00022794"/>
    </source>
</evidence>
<evidence type="ECO:0000256" key="9">
    <source>
        <dbReference type="ARBA" id="ARBA00023273"/>
    </source>
</evidence>
<evidence type="ECO:0000259" key="11">
    <source>
        <dbReference type="Pfam" id="PF13877"/>
    </source>
</evidence>